<organism evidence="1 2">
    <name type="scientific">Sporocytophaga myxococcoides</name>
    <dbReference type="NCBI Taxonomy" id="153721"/>
    <lineage>
        <taxon>Bacteria</taxon>
        <taxon>Pseudomonadati</taxon>
        <taxon>Bacteroidota</taxon>
        <taxon>Cytophagia</taxon>
        <taxon>Cytophagales</taxon>
        <taxon>Cytophagaceae</taxon>
        <taxon>Sporocytophaga</taxon>
    </lineage>
</organism>
<dbReference type="InterPro" id="IPR029044">
    <property type="entry name" value="Nucleotide-diphossugar_trans"/>
</dbReference>
<sequence>MNHCIVYQSYGQIDIINELIYSIYTLIKQYDYQQPPQKIIVYSDQIQYLKKYLPEYIEFKEIDRPQILKWSGPNRFLHRVKVEIIKDVFKNYECSILYADSDTTFLSRPDELFSKIDSGNFIMHKNEGLIASGSNITFKKLKKILKDKDLQTKIKIPTETNMYNAGVLGIPYSYKNLLDDVLEKTDLLYDHTGIHCMEQLSFSYILNEHSLGKIVLAEPYIFHYWNFKEYRAVLDNFFTYYSGKPYQLILTKIDIINPQVLIKPKMQYENLSFFPKAMRKLKKKRWMMPLYTLD</sequence>
<proteinExistence type="predicted"/>
<dbReference type="eggNOG" id="COG1442">
    <property type="taxonomic scope" value="Bacteria"/>
</dbReference>
<evidence type="ECO:0008006" key="3">
    <source>
        <dbReference type="Google" id="ProtNLM"/>
    </source>
</evidence>
<dbReference type="RefSeq" id="WP_045457361.1">
    <property type="nucleotide sequence ID" value="NZ_BBLT01000001.1"/>
</dbReference>
<dbReference type="Gene3D" id="3.90.550.10">
    <property type="entry name" value="Spore Coat Polysaccharide Biosynthesis Protein SpsA, Chain A"/>
    <property type="match status" value="1"/>
</dbReference>
<comment type="caution">
    <text evidence="1">The sequence shown here is derived from an EMBL/GenBank/DDBJ whole genome shotgun (WGS) entry which is preliminary data.</text>
</comment>
<keyword evidence="2" id="KW-1185">Reference proteome</keyword>
<dbReference type="Proteomes" id="UP000030185">
    <property type="component" value="Unassembled WGS sequence"/>
</dbReference>
<accession>A0A098L8F9</accession>
<dbReference type="AlphaFoldDB" id="A0A098L8F9"/>
<gene>
    <name evidence="1" type="ORF">MYP_261</name>
</gene>
<dbReference type="STRING" id="153721.MYP_261"/>
<evidence type="ECO:0000313" key="1">
    <source>
        <dbReference type="EMBL" id="GAL83035.1"/>
    </source>
</evidence>
<protein>
    <recommendedName>
        <fullName evidence="3">Nucleotide-diphospho-sugar transferase domain-containing protein</fullName>
    </recommendedName>
</protein>
<evidence type="ECO:0000313" key="2">
    <source>
        <dbReference type="Proteomes" id="UP000030185"/>
    </source>
</evidence>
<dbReference type="OrthoDB" id="850028at2"/>
<reference evidence="1 2" key="1">
    <citation type="submission" date="2014-09" db="EMBL/GenBank/DDBJ databases">
        <title>Sporocytophaga myxococcoides PG-01 genome sequencing.</title>
        <authorList>
            <person name="Liu L."/>
            <person name="Gao P.J."/>
            <person name="Chen G.J."/>
            <person name="Wang L.S."/>
        </authorList>
    </citation>
    <scope>NUCLEOTIDE SEQUENCE [LARGE SCALE GENOMIC DNA]</scope>
    <source>
        <strain evidence="1 2">PG-01</strain>
    </source>
</reference>
<dbReference type="SUPFAM" id="SSF53448">
    <property type="entry name" value="Nucleotide-diphospho-sugar transferases"/>
    <property type="match status" value="1"/>
</dbReference>
<name>A0A098L8F9_9BACT</name>
<dbReference type="EMBL" id="BBLT01000001">
    <property type="protein sequence ID" value="GAL83035.1"/>
    <property type="molecule type" value="Genomic_DNA"/>
</dbReference>